<dbReference type="EMBL" id="JAATJA010000001">
    <property type="protein sequence ID" value="NJB66417.1"/>
    <property type="molecule type" value="Genomic_DNA"/>
</dbReference>
<comment type="caution">
    <text evidence="1">The sequence shown here is derived from an EMBL/GenBank/DDBJ whole genome shotgun (WGS) entry which is preliminary data.</text>
</comment>
<evidence type="ECO:0000313" key="1">
    <source>
        <dbReference type="EMBL" id="NJB66417.1"/>
    </source>
</evidence>
<evidence type="ECO:0000313" key="2">
    <source>
        <dbReference type="Proteomes" id="UP000580856"/>
    </source>
</evidence>
<keyword evidence="2" id="KW-1185">Reference proteome</keyword>
<dbReference type="AlphaFoldDB" id="A0A846QHD4"/>
<dbReference type="RefSeq" id="WP_167939555.1">
    <property type="nucleotide sequence ID" value="NZ_JAATJA010000001.1"/>
</dbReference>
<gene>
    <name evidence="1" type="ORF">GGQ74_000057</name>
</gene>
<dbReference type="Proteomes" id="UP000580856">
    <property type="component" value="Unassembled WGS sequence"/>
</dbReference>
<proteinExistence type="predicted"/>
<reference evidence="1 2" key="1">
    <citation type="submission" date="2020-03" db="EMBL/GenBank/DDBJ databases">
        <title>Genomic Encyclopedia of Type Strains, Phase IV (KMG-IV): sequencing the most valuable type-strain genomes for metagenomic binning, comparative biology and taxonomic classification.</title>
        <authorList>
            <person name="Goeker M."/>
        </authorList>
    </citation>
    <scope>NUCLEOTIDE SEQUENCE [LARGE SCALE GENOMIC DNA]</scope>
    <source>
        <strain evidence="1 2">DSM 24233</strain>
    </source>
</reference>
<sequence>MIQQTGLRGRGEHTMIMNRNQELAKTCVEVYTRVNRRYLDACLRAIEEHRPLPAYENVLLDGDVWADVFNVPAPRLTYLAPLLATLPPLVPRAQIGKRYLEGIISAAAVRRDQDRHRGPRIHLKGEGKIGVMYPAPFLIEYLEQRRVKAYVNEQL</sequence>
<name>A0A846QHD4_9BACT</name>
<accession>A0A846QHD4</accession>
<organism evidence="1 2">
    <name type="scientific">Desulfobaculum xiamenense</name>
    <dbReference type="NCBI Taxonomy" id="995050"/>
    <lineage>
        <taxon>Bacteria</taxon>
        <taxon>Pseudomonadati</taxon>
        <taxon>Thermodesulfobacteriota</taxon>
        <taxon>Desulfovibrionia</taxon>
        <taxon>Desulfovibrionales</taxon>
        <taxon>Desulfovibrionaceae</taxon>
        <taxon>Desulfobaculum</taxon>
    </lineage>
</organism>
<protein>
    <submittedName>
        <fullName evidence="1">Uncharacterized protein</fullName>
    </submittedName>
</protein>